<reference evidence="1" key="1">
    <citation type="journal article" date="2014" name="Front. Microbiol.">
        <title>High frequency of phylogenetically diverse reductive dehalogenase-homologous genes in deep subseafloor sedimentary metagenomes.</title>
        <authorList>
            <person name="Kawai M."/>
            <person name="Futagami T."/>
            <person name="Toyoda A."/>
            <person name="Takaki Y."/>
            <person name="Nishi S."/>
            <person name="Hori S."/>
            <person name="Arai W."/>
            <person name="Tsubouchi T."/>
            <person name="Morono Y."/>
            <person name="Uchiyama I."/>
            <person name="Ito T."/>
            <person name="Fujiyama A."/>
            <person name="Inagaki F."/>
            <person name="Takami H."/>
        </authorList>
    </citation>
    <scope>NUCLEOTIDE SEQUENCE</scope>
    <source>
        <strain evidence="1">Expedition CK06-06</strain>
    </source>
</reference>
<feature type="non-terminal residue" evidence="1">
    <location>
        <position position="1"/>
    </location>
</feature>
<name>X0UIX3_9ZZZZ</name>
<comment type="caution">
    <text evidence="1">The sequence shown here is derived from an EMBL/GenBank/DDBJ whole genome shotgun (WGS) entry which is preliminary data.</text>
</comment>
<organism evidence="1">
    <name type="scientific">marine sediment metagenome</name>
    <dbReference type="NCBI Taxonomy" id="412755"/>
    <lineage>
        <taxon>unclassified sequences</taxon>
        <taxon>metagenomes</taxon>
        <taxon>ecological metagenomes</taxon>
    </lineage>
</organism>
<accession>X0UIX3</accession>
<protein>
    <submittedName>
        <fullName evidence="1">Uncharacterized protein</fullName>
    </submittedName>
</protein>
<dbReference type="EMBL" id="BARS01029543">
    <property type="protein sequence ID" value="GAG05729.1"/>
    <property type="molecule type" value="Genomic_DNA"/>
</dbReference>
<gene>
    <name evidence="1" type="ORF">S01H1_46167</name>
</gene>
<evidence type="ECO:0000313" key="1">
    <source>
        <dbReference type="EMBL" id="GAG05729.1"/>
    </source>
</evidence>
<proteinExistence type="predicted"/>
<dbReference type="AlphaFoldDB" id="X0UIX3"/>
<sequence length="178" mass="20517">RFLAIVILPSCILAGFGLEKILRFLQARFRLKESAALTVVCLLILVSGLPKNLKPRETDKAIFRQIGEIIAKREGNHRVITVAAAPSTVHEWVSFYANLKYPGVFCARDSGTIGEDYGQFVKHLMENGIRYFLWEENRWPAEKIDFINTQYHQDFKELGRWHHPDTERIILFEVTGSK</sequence>